<evidence type="ECO:0000313" key="2">
    <source>
        <dbReference type="Proteomes" id="UP000018144"/>
    </source>
</evidence>
<keyword evidence="2" id="KW-1185">Reference proteome</keyword>
<accession>U4KX68</accession>
<sequence length="57" mass="6590">MQKAVELDVLTKGEAVIAVQGWREDLDTPTLFASCLRYDGYNMYIVTERPAHYLKRL</sequence>
<evidence type="ECO:0000313" key="1">
    <source>
        <dbReference type="EMBL" id="CCX06371.1"/>
    </source>
</evidence>
<reference evidence="1 2" key="1">
    <citation type="journal article" date="2013" name="PLoS Genet.">
        <title>The genome and development-dependent transcriptomes of Pyronema confluens: a window into fungal evolution.</title>
        <authorList>
            <person name="Traeger S."/>
            <person name="Altegoer F."/>
            <person name="Freitag M."/>
            <person name="Gabaldon T."/>
            <person name="Kempken F."/>
            <person name="Kumar A."/>
            <person name="Marcet-Houben M."/>
            <person name="Poggeler S."/>
            <person name="Stajich J.E."/>
            <person name="Nowrousian M."/>
        </authorList>
    </citation>
    <scope>NUCLEOTIDE SEQUENCE [LARGE SCALE GENOMIC DNA]</scope>
    <source>
        <strain evidence="2">CBS 100304</strain>
        <tissue evidence="1">Vegetative mycelium</tissue>
    </source>
</reference>
<protein>
    <submittedName>
        <fullName evidence="1">Uncharacterized protein</fullName>
    </submittedName>
</protein>
<name>U4KX68_PYROM</name>
<dbReference type="OrthoDB" id="108365at2759"/>
<proteinExistence type="predicted"/>
<dbReference type="Proteomes" id="UP000018144">
    <property type="component" value="Unassembled WGS sequence"/>
</dbReference>
<organism evidence="1 2">
    <name type="scientific">Pyronema omphalodes (strain CBS 100304)</name>
    <name type="common">Pyronema confluens</name>
    <dbReference type="NCBI Taxonomy" id="1076935"/>
    <lineage>
        <taxon>Eukaryota</taxon>
        <taxon>Fungi</taxon>
        <taxon>Dikarya</taxon>
        <taxon>Ascomycota</taxon>
        <taxon>Pezizomycotina</taxon>
        <taxon>Pezizomycetes</taxon>
        <taxon>Pezizales</taxon>
        <taxon>Pyronemataceae</taxon>
        <taxon>Pyronema</taxon>
    </lineage>
</organism>
<gene>
    <name evidence="1" type="ORF">PCON_05958</name>
</gene>
<dbReference type="EMBL" id="HF935286">
    <property type="protein sequence ID" value="CCX06371.1"/>
    <property type="molecule type" value="Genomic_DNA"/>
</dbReference>
<dbReference type="AlphaFoldDB" id="U4KX68"/>